<comment type="caution">
    <text evidence="11">The sequence shown here is derived from an EMBL/GenBank/DDBJ whole genome shotgun (WGS) entry which is preliminary data.</text>
</comment>
<evidence type="ECO:0000256" key="6">
    <source>
        <dbReference type="ARBA" id="ARBA00022727"/>
    </source>
</evidence>
<dbReference type="CDD" id="cd01672">
    <property type="entry name" value="TMPK"/>
    <property type="match status" value="1"/>
</dbReference>
<dbReference type="EMBL" id="BPLR01020429">
    <property type="protein sequence ID" value="GIX78602.1"/>
    <property type="molecule type" value="Genomic_DNA"/>
</dbReference>
<accession>A0AAV4N1I1</accession>
<dbReference type="EC" id="2.7.4.9" evidence="3"/>
<proteinExistence type="inferred from homology"/>
<sequence length="220" mass="25218">MLRRGALIVFEGCDRVGKSTHAKTLYESLKAEDLKVESLQFQLGKNYNLEHLKYQNRSTPIGSIINDYLTGSQEVEDHAIHLLFSANRWEQVPKMLRLLNSGVNLIVDRYAYSGGLNFSWCKQSDVGLPKPDLVLYLDLAPDAIAKRSGFGDEIYEKEDFQNEVKKVYGLLREDNWKVINTDREISEVQEEIKKLVTDTINNISSSTCDTLWTDNFETYV</sequence>
<dbReference type="GO" id="GO:0004798">
    <property type="term" value="F:dTMP kinase activity"/>
    <property type="evidence" value="ECO:0007669"/>
    <property type="project" value="UniProtKB-EC"/>
</dbReference>
<dbReference type="Proteomes" id="UP001054945">
    <property type="component" value="Unassembled WGS sequence"/>
</dbReference>
<comment type="pathway">
    <text evidence="1">Pyrimidine metabolism; dTTP biosynthesis.</text>
</comment>
<dbReference type="SUPFAM" id="SSF52540">
    <property type="entry name" value="P-loop containing nucleoside triphosphate hydrolases"/>
    <property type="match status" value="1"/>
</dbReference>
<keyword evidence="5" id="KW-0808">Transferase</keyword>
<comment type="similarity">
    <text evidence="2">Belongs to the thymidylate kinase family.</text>
</comment>
<evidence type="ECO:0000256" key="1">
    <source>
        <dbReference type="ARBA" id="ARBA00004992"/>
    </source>
</evidence>
<dbReference type="GO" id="GO:0005829">
    <property type="term" value="C:cytosol"/>
    <property type="evidence" value="ECO:0007669"/>
    <property type="project" value="TreeGrafter"/>
</dbReference>
<dbReference type="Gene3D" id="3.40.50.300">
    <property type="entry name" value="P-loop containing nucleotide triphosphate hydrolases"/>
    <property type="match status" value="1"/>
</dbReference>
<evidence type="ECO:0000256" key="8">
    <source>
        <dbReference type="ARBA" id="ARBA00022777"/>
    </source>
</evidence>
<dbReference type="InterPro" id="IPR018094">
    <property type="entry name" value="Thymidylate_kinase"/>
</dbReference>
<keyword evidence="8 11" id="KW-0418">Kinase</keyword>
<evidence type="ECO:0000256" key="4">
    <source>
        <dbReference type="ARBA" id="ARBA00017144"/>
    </source>
</evidence>
<gene>
    <name evidence="11" type="primary">DTYMK</name>
    <name evidence="11" type="ORF">CEXT_323071</name>
</gene>
<dbReference type="AlphaFoldDB" id="A0AAV4N1I1"/>
<protein>
    <recommendedName>
        <fullName evidence="4">Thymidylate kinase</fullName>
        <ecNumber evidence="3">2.7.4.9</ecNumber>
    </recommendedName>
</protein>
<dbReference type="InterPro" id="IPR039430">
    <property type="entry name" value="Thymidylate_kin-like_dom"/>
</dbReference>
<organism evidence="11 12">
    <name type="scientific">Caerostris extrusa</name>
    <name type="common">Bark spider</name>
    <name type="synonym">Caerostris bankana</name>
    <dbReference type="NCBI Taxonomy" id="172846"/>
    <lineage>
        <taxon>Eukaryota</taxon>
        <taxon>Metazoa</taxon>
        <taxon>Ecdysozoa</taxon>
        <taxon>Arthropoda</taxon>
        <taxon>Chelicerata</taxon>
        <taxon>Arachnida</taxon>
        <taxon>Araneae</taxon>
        <taxon>Araneomorphae</taxon>
        <taxon>Entelegynae</taxon>
        <taxon>Araneoidea</taxon>
        <taxon>Araneidae</taxon>
        <taxon>Caerostris</taxon>
    </lineage>
</organism>
<evidence type="ECO:0000256" key="3">
    <source>
        <dbReference type="ARBA" id="ARBA00012980"/>
    </source>
</evidence>
<keyword evidence="7" id="KW-0547">Nucleotide-binding</keyword>
<dbReference type="PANTHER" id="PTHR10344:SF1">
    <property type="entry name" value="THYMIDYLATE KINASE"/>
    <property type="match status" value="1"/>
</dbReference>
<evidence type="ECO:0000256" key="9">
    <source>
        <dbReference type="ARBA" id="ARBA00022840"/>
    </source>
</evidence>
<evidence type="ECO:0000256" key="7">
    <source>
        <dbReference type="ARBA" id="ARBA00022741"/>
    </source>
</evidence>
<dbReference type="PANTHER" id="PTHR10344">
    <property type="entry name" value="THYMIDYLATE KINASE"/>
    <property type="match status" value="1"/>
</dbReference>
<dbReference type="FunFam" id="3.40.50.300:FF:000679">
    <property type="entry name" value="Thymidylate kinase"/>
    <property type="match status" value="1"/>
</dbReference>
<dbReference type="GO" id="GO:0005524">
    <property type="term" value="F:ATP binding"/>
    <property type="evidence" value="ECO:0007669"/>
    <property type="project" value="UniProtKB-KW"/>
</dbReference>
<evidence type="ECO:0000259" key="10">
    <source>
        <dbReference type="Pfam" id="PF02223"/>
    </source>
</evidence>
<dbReference type="Pfam" id="PF02223">
    <property type="entry name" value="Thymidylate_kin"/>
    <property type="match status" value="1"/>
</dbReference>
<dbReference type="GO" id="GO:0004550">
    <property type="term" value="F:nucleoside diphosphate kinase activity"/>
    <property type="evidence" value="ECO:0007669"/>
    <property type="project" value="TreeGrafter"/>
</dbReference>
<dbReference type="GO" id="GO:0005634">
    <property type="term" value="C:nucleus"/>
    <property type="evidence" value="ECO:0007669"/>
    <property type="project" value="TreeGrafter"/>
</dbReference>
<keyword evidence="9" id="KW-0067">ATP-binding</keyword>
<name>A0AAV4N1I1_CAEEX</name>
<dbReference type="GO" id="GO:0006233">
    <property type="term" value="P:dTDP biosynthetic process"/>
    <property type="evidence" value="ECO:0007669"/>
    <property type="project" value="InterPro"/>
</dbReference>
<keyword evidence="12" id="KW-1185">Reference proteome</keyword>
<dbReference type="GO" id="GO:0005739">
    <property type="term" value="C:mitochondrion"/>
    <property type="evidence" value="ECO:0007669"/>
    <property type="project" value="TreeGrafter"/>
</dbReference>
<keyword evidence="6" id="KW-0545">Nucleotide biosynthesis</keyword>
<dbReference type="GO" id="GO:0006235">
    <property type="term" value="P:dTTP biosynthetic process"/>
    <property type="evidence" value="ECO:0007669"/>
    <property type="project" value="TreeGrafter"/>
</dbReference>
<evidence type="ECO:0000256" key="5">
    <source>
        <dbReference type="ARBA" id="ARBA00022679"/>
    </source>
</evidence>
<evidence type="ECO:0000313" key="12">
    <source>
        <dbReference type="Proteomes" id="UP001054945"/>
    </source>
</evidence>
<feature type="domain" description="Thymidylate kinase-like" evidence="10">
    <location>
        <begin position="10"/>
        <end position="192"/>
    </location>
</feature>
<evidence type="ECO:0000313" key="11">
    <source>
        <dbReference type="EMBL" id="GIX78602.1"/>
    </source>
</evidence>
<dbReference type="GO" id="GO:0006227">
    <property type="term" value="P:dUDP biosynthetic process"/>
    <property type="evidence" value="ECO:0007669"/>
    <property type="project" value="TreeGrafter"/>
</dbReference>
<dbReference type="NCBIfam" id="TIGR00041">
    <property type="entry name" value="DTMP_kinase"/>
    <property type="match status" value="1"/>
</dbReference>
<evidence type="ECO:0000256" key="2">
    <source>
        <dbReference type="ARBA" id="ARBA00009776"/>
    </source>
</evidence>
<dbReference type="HAMAP" id="MF_00165">
    <property type="entry name" value="Thymidylate_kinase"/>
    <property type="match status" value="1"/>
</dbReference>
<dbReference type="InterPro" id="IPR027417">
    <property type="entry name" value="P-loop_NTPase"/>
</dbReference>
<reference evidence="11 12" key="1">
    <citation type="submission" date="2021-06" db="EMBL/GenBank/DDBJ databases">
        <title>Caerostris extrusa draft genome.</title>
        <authorList>
            <person name="Kono N."/>
            <person name="Arakawa K."/>
        </authorList>
    </citation>
    <scope>NUCLEOTIDE SEQUENCE [LARGE SCALE GENOMIC DNA]</scope>
</reference>